<keyword evidence="4" id="KW-1185">Reference proteome</keyword>
<feature type="compositionally biased region" description="Polar residues" evidence="1">
    <location>
        <begin position="1"/>
        <end position="12"/>
    </location>
</feature>
<dbReference type="AlphaFoldDB" id="A0AA36GTI0"/>
<feature type="transmembrane region" description="Helical" evidence="2">
    <location>
        <begin position="130"/>
        <end position="149"/>
    </location>
</feature>
<evidence type="ECO:0000313" key="3">
    <source>
        <dbReference type="EMBL" id="CAJ0598066.1"/>
    </source>
</evidence>
<name>A0AA36GTI0_CYLNA</name>
<sequence>MDDITKGSTVQDSGDYVKEHSSVRSPVSSVPQQNESFNASKEKATSKSSSTIKNSSEHVEDHDTIPTTKTTDSTNWNASQTPIELKKSSTRSVTEMRSMSAKSPAVSSRETQESERVVQISEAVRYKKDTYMLIISVVTIVLSMFAFLVSNLLGILKIITTVLITVSLAIGWMLRTVLAVNTAIVCMIFAAGTDVTIIAEAVQGNSAPREAFLAILSSLMCIAVFIHLFVVTNDVRLRYKSEQSEIL</sequence>
<keyword evidence="2" id="KW-1133">Transmembrane helix</keyword>
<protein>
    <submittedName>
        <fullName evidence="3">Uncharacterized protein</fullName>
    </submittedName>
</protein>
<proteinExistence type="predicted"/>
<evidence type="ECO:0000256" key="1">
    <source>
        <dbReference type="SAM" id="MobiDB-lite"/>
    </source>
</evidence>
<feature type="transmembrane region" description="Helical" evidence="2">
    <location>
        <begin position="155"/>
        <end position="174"/>
    </location>
</feature>
<keyword evidence="2" id="KW-0472">Membrane</keyword>
<evidence type="ECO:0000256" key="2">
    <source>
        <dbReference type="SAM" id="Phobius"/>
    </source>
</evidence>
<feature type="compositionally biased region" description="Low complexity" evidence="1">
    <location>
        <begin position="65"/>
        <end position="74"/>
    </location>
</feature>
<dbReference type="EMBL" id="CATQJL010000223">
    <property type="protein sequence ID" value="CAJ0598066.1"/>
    <property type="molecule type" value="Genomic_DNA"/>
</dbReference>
<feature type="transmembrane region" description="Helical" evidence="2">
    <location>
        <begin position="211"/>
        <end position="231"/>
    </location>
</feature>
<evidence type="ECO:0000313" key="4">
    <source>
        <dbReference type="Proteomes" id="UP001176961"/>
    </source>
</evidence>
<feature type="transmembrane region" description="Helical" evidence="2">
    <location>
        <begin position="179"/>
        <end position="199"/>
    </location>
</feature>
<feature type="region of interest" description="Disordered" evidence="1">
    <location>
        <begin position="1"/>
        <end position="110"/>
    </location>
</feature>
<reference evidence="3" key="1">
    <citation type="submission" date="2023-07" db="EMBL/GenBank/DDBJ databases">
        <authorList>
            <consortium name="CYATHOMIX"/>
        </authorList>
    </citation>
    <scope>NUCLEOTIDE SEQUENCE</scope>
    <source>
        <strain evidence="3">N/A</strain>
    </source>
</reference>
<comment type="caution">
    <text evidence="3">The sequence shown here is derived from an EMBL/GenBank/DDBJ whole genome shotgun (WGS) entry which is preliminary data.</text>
</comment>
<feature type="compositionally biased region" description="Polar residues" evidence="1">
    <location>
        <begin position="90"/>
        <end position="109"/>
    </location>
</feature>
<dbReference type="Proteomes" id="UP001176961">
    <property type="component" value="Unassembled WGS sequence"/>
</dbReference>
<organism evidence="3 4">
    <name type="scientific">Cylicocyclus nassatus</name>
    <name type="common">Nematode worm</name>
    <dbReference type="NCBI Taxonomy" id="53992"/>
    <lineage>
        <taxon>Eukaryota</taxon>
        <taxon>Metazoa</taxon>
        <taxon>Ecdysozoa</taxon>
        <taxon>Nematoda</taxon>
        <taxon>Chromadorea</taxon>
        <taxon>Rhabditida</taxon>
        <taxon>Rhabditina</taxon>
        <taxon>Rhabditomorpha</taxon>
        <taxon>Strongyloidea</taxon>
        <taxon>Strongylidae</taxon>
        <taxon>Cylicocyclus</taxon>
    </lineage>
</organism>
<accession>A0AA36GTI0</accession>
<keyword evidence="2" id="KW-0812">Transmembrane</keyword>
<feature type="compositionally biased region" description="Basic and acidic residues" evidence="1">
    <location>
        <begin position="55"/>
        <end position="64"/>
    </location>
</feature>
<gene>
    <name evidence="3" type="ORF">CYNAS_LOCUS10049</name>
</gene>